<evidence type="ECO:0000313" key="2">
    <source>
        <dbReference type="Proteomes" id="UP000298652"/>
    </source>
</evidence>
<accession>A0A4U6TKZ7</accession>
<dbReference type="Proteomes" id="UP000298652">
    <property type="component" value="Chromosome 8"/>
</dbReference>
<name>A0A4U6TKZ7_SETVI</name>
<evidence type="ECO:0000313" key="1">
    <source>
        <dbReference type="EMBL" id="TKW01239.1"/>
    </source>
</evidence>
<gene>
    <name evidence="1" type="ORF">SEVIR_8G167450v2</name>
</gene>
<proteinExistence type="predicted"/>
<sequence>MLVCMSISLSYLSRRFDDPAGVRCASGGHSPQGGASAGASQPWRRRAFARGVGLVGGGGSGRLGGRGSTAGLGRLRWTILCCPAARVKRSFAGPAAALVRLTLSFCTG</sequence>
<keyword evidence="2" id="KW-1185">Reference proteome</keyword>
<dbReference type="EMBL" id="CM016559">
    <property type="protein sequence ID" value="TKW01239.1"/>
    <property type="molecule type" value="Genomic_DNA"/>
</dbReference>
<organism evidence="1 2">
    <name type="scientific">Setaria viridis</name>
    <name type="common">Green bristlegrass</name>
    <name type="synonym">Setaria italica subsp. viridis</name>
    <dbReference type="NCBI Taxonomy" id="4556"/>
    <lineage>
        <taxon>Eukaryota</taxon>
        <taxon>Viridiplantae</taxon>
        <taxon>Streptophyta</taxon>
        <taxon>Embryophyta</taxon>
        <taxon>Tracheophyta</taxon>
        <taxon>Spermatophyta</taxon>
        <taxon>Magnoliopsida</taxon>
        <taxon>Liliopsida</taxon>
        <taxon>Poales</taxon>
        <taxon>Poaceae</taxon>
        <taxon>PACMAD clade</taxon>
        <taxon>Panicoideae</taxon>
        <taxon>Panicodae</taxon>
        <taxon>Paniceae</taxon>
        <taxon>Cenchrinae</taxon>
        <taxon>Setaria</taxon>
    </lineage>
</organism>
<protein>
    <submittedName>
        <fullName evidence="1">Uncharacterized protein</fullName>
    </submittedName>
</protein>
<dbReference type="AlphaFoldDB" id="A0A4U6TKZ7"/>
<dbReference type="Gramene" id="TKW01239">
    <property type="protein sequence ID" value="TKW01239"/>
    <property type="gene ID" value="SEVIR_8G167450v2"/>
</dbReference>
<reference evidence="1" key="1">
    <citation type="submission" date="2019-03" db="EMBL/GenBank/DDBJ databases">
        <title>WGS assembly of Setaria viridis.</title>
        <authorList>
            <person name="Huang P."/>
            <person name="Jenkins J."/>
            <person name="Grimwood J."/>
            <person name="Barry K."/>
            <person name="Healey A."/>
            <person name="Mamidi S."/>
            <person name="Sreedasyam A."/>
            <person name="Shu S."/>
            <person name="Feldman M."/>
            <person name="Wu J."/>
            <person name="Yu Y."/>
            <person name="Chen C."/>
            <person name="Johnson J."/>
            <person name="Rokhsar D."/>
            <person name="Baxter I."/>
            <person name="Schmutz J."/>
            <person name="Brutnell T."/>
            <person name="Kellogg E."/>
        </authorList>
    </citation>
    <scope>NUCLEOTIDE SEQUENCE [LARGE SCALE GENOMIC DNA]</scope>
</reference>